<sequence>MSSGNGTIRVECRICLKMCTFIEMQQILPCFHLFCRGCITILTSHQKINETDNDHKSKKVSADMLTCPATNCYSLIRGALTDSLPLTINYCDNMMCPKKLSQFESTRLIACQHELCTSCLDESLQRLPPTCIVEDCNRSILEVEDAYFCDNCSKQTADPKALLTTTCCKCHFCEQCFENRVEVGLLNKETLICIDGKCLSKKRKNESEEVHVKCKVKDDCQRIALNGFPSNSECSHDVCIECLTDMIANCEASGVSPMCPQPSCRQYYTIESVNALRTLFPQKAEFFQRFDLSELKADLFGKDDSVTFVDLSSDFDFASRHMTVRVMTDSDEEPEIILIYDKQGTVGDFIREVRRVLKLLPYEKIYGYFIKREDENETDQEIATDAQSLTKCISELHLTSTSIVHVDITGIVQQKSSNKANASK</sequence>
<evidence type="ECO:0000313" key="7">
    <source>
        <dbReference type="Proteomes" id="UP000277928"/>
    </source>
</evidence>
<dbReference type="Proteomes" id="UP000277928">
    <property type="component" value="Unassembled WGS sequence"/>
</dbReference>
<evidence type="ECO:0000259" key="5">
    <source>
        <dbReference type="PROSITE" id="PS50089"/>
    </source>
</evidence>
<reference evidence="6 7" key="1">
    <citation type="submission" date="2018-08" db="EMBL/GenBank/DDBJ databases">
        <authorList>
            <person name="Laetsch R D."/>
            <person name="Stevens L."/>
            <person name="Kumar S."/>
            <person name="Blaxter L. M."/>
        </authorList>
    </citation>
    <scope>NUCLEOTIDE SEQUENCE [LARGE SCALE GENOMIC DNA]</scope>
</reference>
<dbReference type="OMA" id="ECSHDIC"/>
<dbReference type="PROSITE" id="PS00518">
    <property type="entry name" value="ZF_RING_1"/>
    <property type="match status" value="2"/>
</dbReference>
<evidence type="ECO:0000313" key="6">
    <source>
        <dbReference type="EMBL" id="VDK71583.1"/>
    </source>
</evidence>
<accession>A0A3P6SNV3</accession>
<evidence type="ECO:0000256" key="2">
    <source>
        <dbReference type="ARBA" id="ARBA00022771"/>
    </source>
</evidence>
<dbReference type="SUPFAM" id="SSF57850">
    <property type="entry name" value="RING/U-box"/>
    <property type="match status" value="2"/>
</dbReference>
<dbReference type="AlphaFoldDB" id="A0A3P6SNV3"/>
<protein>
    <recommendedName>
        <fullName evidence="5">RING-type domain-containing protein</fullName>
    </recommendedName>
</protein>
<evidence type="ECO:0000256" key="1">
    <source>
        <dbReference type="ARBA" id="ARBA00022723"/>
    </source>
</evidence>
<dbReference type="InterPro" id="IPR001841">
    <property type="entry name" value="Znf_RING"/>
</dbReference>
<dbReference type="EMBL" id="UYRX01000052">
    <property type="protein sequence ID" value="VDK71583.1"/>
    <property type="molecule type" value="Genomic_DNA"/>
</dbReference>
<dbReference type="PROSITE" id="PS50089">
    <property type="entry name" value="ZF_RING_2"/>
    <property type="match status" value="1"/>
</dbReference>
<proteinExistence type="predicted"/>
<dbReference type="SMART" id="SM00184">
    <property type="entry name" value="RING"/>
    <property type="match status" value="3"/>
</dbReference>
<keyword evidence="3" id="KW-0862">Zinc</keyword>
<keyword evidence="1" id="KW-0479">Metal-binding</keyword>
<dbReference type="GO" id="GO:0008270">
    <property type="term" value="F:zinc ion binding"/>
    <property type="evidence" value="ECO:0007669"/>
    <property type="project" value="UniProtKB-KW"/>
</dbReference>
<feature type="domain" description="RING-type" evidence="5">
    <location>
        <begin position="12"/>
        <end position="71"/>
    </location>
</feature>
<evidence type="ECO:0000256" key="4">
    <source>
        <dbReference type="PROSITE-ProRule" id="PRU00175"/>
    </source>
</evidence>
<dbReference type="InterPro" id="IPR017907">
    <property type="entry name" value="Znf_RING_CS"/>
</dbReference>
<organism evidence="6 7">
    <name type="scientific">Litomosoides sigmodontis</name>
    <name type="common">Filarial nematode worm</name>
    <dbReference type="NCBI Taxonomy" id="42156"/>
    <lineage>
        <taxon>Eukaryota</taxon>
        <taxon>Metazoa</taxon>
        <taxon>Ecdysozoa</taxon>
        <taxon>Nematoda</taxon>
        <taxon>Chromadorea</taxon>
        <taxon>Rhabditida</taxon>
        <taxon>Spirurina</taxon>
        <taxon>Spiruromorpha</taxon>
        <taxon>Filarioidea</taxon>
        <taxon>Onchocercidae</taxon>
        <taxon>Litomosoides</taxon>
    </lineage>
</organism>
<dbReference type="OrthoDB" id="1711136at2759"/>
<gene>
    <name evidence="6" type="ORF">NLS_LOCUS1487</name>
</gene>
<keyword evidence="7" id="KW-1185">Reference proteome</keyword>
<name>A0A3P6SNV3_LITSI</name>
<keyword evidence="2 4" id="KW-0863">Zinc-finger</keyword>
<evidence type="ECO:0000256" key="3">
    <source>
        <dbReference type="ARBA" id="ARBA00022833"/>
    </source>
</evidence>